<accession>A0A5D4KLW9</accession>
<name>A0A5D4KLW9_9BACI</name>
<keyword evidence="1" id="KW-0812">Transmembrane</keyword>
<reference evidence="2 3" key="1">
    <citation type="submission" date="2019-08" db="EMBL/GenBank/DDBJ databases">
        <title>Bacillus genomes from the desert of Cuatro Cienegas, Coahuila.</title>
        <authorList>
            <person name="Olmedo-Alvarez G."/>
        </authorList>
    </citation>
    <scope>NUCLEOTIDE SEQUENCE [LARGE SCALE GENOMIC DNA]</scope>
    <source>
        <strain evidence="2 3">CH40_1T</strain>
    </source>
</reference>
<sequence length="165" mass="18850">MRVVKVYFPNTKGVITLMAIGYVILLAGGSALSFILNETLVQWTFFLMQSLLYIVVCSLIYLSIKSQRVIVTEKYFVLKVIGITRHKIDFDHIREVRKGKMSGSPIMEIHAKKGSYSKVCPVPFLPFSEAWDELLLTIERKCGSDVIGSMDLKRRKGEIRSWKET</sequence>
<keyword evidence="1" id="KW-0472">Membrane</keyword>
<feature type="transmembrane region" description="Helical" evidence="1">
    <location>
        <begin position="42"/>
        <end position="64"/>
    </location>
</feature>
<dbReference type="RefSeq" id="WP_148944936.1">
    <property type="nucleotide sequence ID" value="NZ_VTEH01000001.1"/>
</dbReference>
<protein>
    <recommendedName>
        <fullName evidence="4">DUF304 domain-containing protein</fullName>
    </recommendedName>
</protein>
<proteinExistence type="predicted"/>
<feature type="transmembrane region" description="Helical" evidence="1">
    <location>
        <begin position="12"/>
        <end position="36"/>
    </location>
</feature>
<gene>
    <name evidence="2" type="ORF">FZC79_00370</name>
</gene>
<comment type="caution">
    <text evidence="2">The sequence shown here is derived from an EMBL/GenBank/DDBJ whole genome shotgun (WGS) entry which is preliminary data.</text>
</comment>
<evidence type="ECO:0000313" key="3">
    <source>
        <dbReference type="Proteomes" id="UP000323317"/>
    </source>
</evidence>
<dbReference type="EMBL" id="VTEH01000001">
    <property type="protein sequence ID" value="TYR77313.1"/>
    <property type="molecule type" value="Genomic_DNA"/>
</dbReference>
<evidence type="ECO:0000313" key="2">
    <source>
        <dbReference type="EMBL" id="TYR77313.1"/>
    </source>
</evidence>
<organism evidence="2 3">
    <name type="scientific">Rossellomorea vietnamensis</name>
    <dbReference type="NCBI Taxonomy" id="218284"/>
    <lineage>
        <taxon>Bacteria</taxon>
        <taxon>Bacillati</taxon>
        <taxon>Bacillota</taxon>
        <taxon>Bacilli</taxon>
        <taxon>Bacillales</taxon>
        <taxon>Bacillaceae</taxon>
        <taxon>Rossellomorea</taxon>
    </lineage>
</organism>
<evidence type="ECO:0008006" key="4">
    <source>
        <dbReference type="Google" id="ProtNLM"/>
    </source>
</evidence>
<dbReference type="Proteomes" id="UP000323317">
    <property type="component" value="Unassembled WGS sequence"/>
</dbReference>
<dbReference type="AlphaFoldDB" id="A0A5D4KLW9"/>
<evidence type="ECO:0000256" key="1">
    <source>
        <dbReference type="SAM" id="Phobius"/>
    </source>
</evidence>
<keyword evidence="1" id="KW-1133">Transmembrane helix</keyword>